<evidence type="ECO:0000259" key="8">
    <source>
        <dbReference type="Pfam" id="PF01171"/>
    </source>
</evidence>
<evidence type="ECO:0000313" key="10">
    <source>
        <dbReference type="Proteomes" id="UP000053095"/>
    </source>
</evidence>
<dbReference type="PANTHER" id="PTHR43033:SF1">
    <property type="entry name" value="TRNA(ILE)-LYSIDINE SYNTHASE-RELATED"/>
    <property type="match status" value="1"/>
</dbReference>
<keyword evidence="3" id="KW-0819">tRNA processing</keyword>
<dbReference type="GO" id="GO:0008033">
    <property type="term" value="P:tRNA processing"/>
    <property type="evidence" value="ECO:0007669"/>
    <property type="project" value="UniProtKB-KW"/>
</dbReference>
<comment type="caution">
    <text evidence="9">The sequence shown here is derived from an EMBL/GenBank/DDBJ whole genome shotgun (WGS) entry which is preliminary data.</text>
</comment>
<proteinExistence type="inferred from homology"/>
<organism evidence="9 10">
    <name type="scientific">Talaromyces pinophilus</name>
    <name type="common">Penicillium pinophilum</name>
    <dbReference type="NCBI Taxonomy" id="128442"/>
    <lineage>
        <taxon>Eukaryota</taxon>
        <taxon>Fungi</taxon>
        <taxon>Dikarya</taxon>
        <taxon>Ascomycota</taxon>
        <taxon>Pezizomycotina</taxon>
        <taxon>Eurotiomycetes</taxon>
        <taxon>Eurotiomycetidae</taxon>
        <taxon>Eurotiales</taxon>
        <taxon>Trichocomaceae</taxon>
        <taxon>Talaromyces</taxon>
        <taxon>Talaromyces sect. Talaromyces</taxon>
    </lineage>
</organism>
<dbReference type="Gene3D" id="3.40.50.620">
    <property type="entry name" value="HUPs"/>
    <property type="match status" value="1"/>
</dbReference>
<dbReference type="EC" id="6.3.4.19" evidence="1"/>
<keyword evidence="5" id="KW-0067">ATP-binding</keyword>
<feature type="domain" description="tRNA(Ile)-lysidine/2-thiocytidine synthase N-terminal" evidence="8">
    <location>
        <begin position="45"/>
        <end position="279"/>
    </location>
</feature>
<feature type="region of interest" description="Disordered" evidence="7">
    <location>
        <begin position="467"/>
        <end position="489"/>
    </location>
</feature>
<dbReference type="EMBL" id="DF933811">
    <property type="protein sequence ID" value="GAM34344.1"/>
    <property type="molecule type" value="Genomic_DNA"/>
</dbReference>
<evidence type="ECO:0000256" key="6">
    <source>
        <dbReference type="ARBA" id="ARBA00048539"/>
    </source>
</evidence>
<dbReference type="InterPro" id="IPR012795">
    <property type="entry name" value="tRNA_Ile_lys_synt_N"/>
</dbReference>
<reference evidence="10" key="1">
    <citation type="journal article" date="2015" name="Genome Announc.">
        <title>Draft genome sequence of Talaromyces cellulolyticus strain Y-94, a source of lignocellulosic biomass-degrading enzymes.</title>
        <authorList>
            <person name="Fujii T."/>
            <person name="Koike H."/>
            <person name="Sawayama S."/>
            <person name="Yano S."/>
            <person name="Inoue H."/>
        </authorList>
    </citation>
    <scope>NUCLEOTIDE SEQUENCE [LARGE SCALE GENOMIC DNA]</scope>
    <source>
        <strain evidence="10">Y-94</strain>
    </source>
</reference>
<evidence type="ECO:0000256" key="3">
    <source>
        <dbReference type="ARBA" id="ARBA00022694"/>
    </source>
</evidence>
<sequence>MALPFKYGLSTPVTTHQFFKSFREAWTNILPRYQRAPPNHIPRRIGIAVSGGPDSMALAYLCRRLQITRPELELDVKAFVVDHKFREESTEEAHMVAKWLSELDIQSEVLTIDWLPGESPKKQMAFETLARTKRYQALGIACLENRLNTLLIGHHLDDNVETGLLRMTPTAKLEGLAGIAPVARIPECRGLWGVSESGSIETMRGRQRSFKFDMTQGTMTHFSVVDWSFNMATGGVLVCRPLLPFHKSSILETCREAKVPYVTDPTNSDPTLTIRNTIRGLLATDRLPRALRPASMSMFLANNRVSLLDIMSETDKLLRDCQLLKFYPNTSTMEVIFPTLPVQSSDAQNYRILAAALRRIVSLITPRPEVKNQALRLYERFAHDIFTGQQRNDFTVAGVHFRLQESANNKRTGVLFDNIWHISRTPFMAGTEPELEIDGLSDEWSPPVLWDNRFWFQFRFRPSLKVDPADPERHGSADVEEAATPSSSAAEELARLQSFNPRIKIRPLTKEDMTHATRYLKKIKQNIEFAQWAPRNSRFTLPIVTTTALIPSTTTDTNTNTKIKNKKRTGWMKIRGDVPQERYLGFPTLNFMDMDMDEEIGFKVQCRWSYKNVDTDALKLMGWLAEDHKNVAGYHAHY</sequence>
<dbReference type="AlphaFoldDB" id="A0A6V8H527"/>
<evidence type="ECO:0000256" key="2">
    <source>
        <dbReference type="ARBA" id="ARBA00022598"/>
    </source>
</evidence>
<gene>
    <name evidence="9" type="ORF">TCE0_015f01862</name>
</gene>
<dbReference type="SUPFAM" id="SSF52402">
    <property type="entry name" value="Adenine nucleotide alpha hydrolases-like"/>
    <property type="match status" value="1"/>
</dbReference>
<dbReference type="Proteomes" id="UP000053095">
    <property type="component" value="Unassembled WGS sequence"/>
</dbReference>
<evidence type="ECO:0000256" key="7">
    <source>
        <dbReference type="SAM" id="MobiDB-lite"/>
    </source>
</evidence>
<dbReference type="CDD" id="cd01992">
    <property type="entry name" value="TilS_N"/>
    <property type="match status" value="1"/>
</dbReference>
<evidence type="ECO:0000313" key="9">
    <source>
        <dbReference type="EMBL" id="GAM34344.1"/>
    </source>
</evidence>
<keyword evidence="2" id="KW-0436">Ligase</keyword>
<keyword evidence="10" id="KW-1185">Reference proteome</keyword>
<feature type="compositionally biased region" description="Basic and acidic residues" evidence="7">
    <location>
        <begin position="467"/>
        <end position="477"/>
    </location>
</feature>
<comment type="catalytic activity">
    <reaction evidence="6">
        <text>cytidine(34) in tRNA(Ile2) + L-lysine + ATP = lysidine(34) in tRNA(Ile2) + AMP + diphosphate + H(+)</text>
        <dbReference type="Rhea" id="RHEA:43744"/>
        <dbReference type="Rhea" id="RHEA-COMP:10625"/>
        <dbReference type="Rhea" id="RHEA-COMP:10670"/>
        <dbReference type="ChEBI" id="CHEBI:15378"/>
        <dbReference type="ChEBI" id="CHEBI:30616"/>
        <dbReference type="ChEBI" id="CHEBI:32551"/>
        <dbReference type="ChEBI" id="CHEBI:33019"/>
        <dbReference type="ChEBI" id="CHEBI:82748"/>
        <dbReference type="ChEBI" id="CHEBI:83665"/>
        <dbReference type="ChEBI" id="CHEBI:456215"/>
        <dbReference type="EC" id="6.3.4.19"/>
    </reaction>
</comment>
<dbReference type="InterPro" id="IPR014729">
    <property type="entry name" value="Rossmann-like_a/b/a_fold"/>
</dbReference>
<dbReference type="HAMAP" id="MF_01161">
    <property type="entry name" value="tRNA_Ile_lys_synt"/>
    <property type="match status" value="1"/>
</dbReference>
<name>A0A6V8H527_TALPI</name>
<dbReference type="InterPro" id="IPR011063">
    <property type="entry name" value="TilS/TtcA_N"/>
</dbReference>
<protein>
    <recommendedName>
        <fullName evidence="1">tRNA(Ile)-lysidine synthetase</fullName>
        <ecNumber evidence="1">6.3.4.19</ecNumber>
    </recommendedName>
</protein>
<dbReference type="Pfam" id="PF01171">
    <property type="entry name" value="ATP_bind_3"/>
    <property type="match status" value="1"/>
</dbReference>
<dbReference type="InterPro" id="IPR012094">
    <property type="entry name" value="tRNA_Ile_lys_synt"/>
</dbReference>
<keyword evidence="4" id="KW-0547">Nucleotide-binding</keyword>
<dbReference type="NCBIfam" id="TIGR02432">
    <property type="entry name" value="lysidine_TilS_N"/>
    <property type="match status" value="1"/>
</dbReference>
<accession>A0A6V8H527</accession>
<evidence type="ECO:0000256" key="4">
    <source>
        <dbReference type="ARBA" id="ARBA00022741"/>
    </source>
</evidence>
<evidence type="ECO:0000256" key="1">
    <source>
        <dbReference type="ARBA" id="ARBA00013267"/>
    </source>
</evidence>
<dbReference type="GO" id="GO:0032267">
    <property type="term" value="F:tRNA(Ile)-lysidine synthase activity"/>
    <property type="evidence" value="ECO:0007669"/>
    <property type="project" value="UniProtKB-EC"/>
</dbReference>
<dbReference type="GO" id="GO:0005524">
    <property type="term" value="F:ATP binding"/>
    <property type="evidence" value="ECO:0007669"/>
    <property type="project" value="UniProtKB-KW"/>
</dbReference>
<dbReference type="PANTHER" id="PTHR43033">
    <property type="entry name" value="TRNA(ILE)-LYSIDINE SYNTHASE-RELATED"/>
    <property type="match status" value="1"/>
</dbReference>
<evidence type="ECO:0000256" key="5">
    <source>
        <dbReference type="ARBA" id="ARBA00022840"/>
    </source>
</evidence>